<protein>
    <recommendedName>
        <fullName evidence="1">Calcineurin-like phosphoesterase domain-containing protein</fullName>
    </recommendedName>
</protein>
<dbReference type="NCBIfam" id="TIGR04123">
    <property type="entry name" value="P_estr_lig_assc"/>
    <property type="match status" value="1"/>
</dbReference>
<name>A3TZ24_PSEBH</name>
<dbReference type="EMBL" id="AAMO01000006">
    <property type="protein sequence ID" value="EAQ02842.1"/>
    <property type="molecule type" value="Genomic_DNA"/>
</dbReference>
<dbReference type="SUPFAM" id="SSF56300">
    <property type="entry name" value="Metallo-dependent phosphatases"/>
    <property type="match status" value="1"/>
</dbReference>
<dbReference type="HOGENOM" id="CLU_075478_2_0_5"/>
<dbReference type="InterPro" id="IPR024173">
    <property type="entry name" value="Pesterase_MJ0037-like"/>
</dbReference>
<accession>A3TZ24</accession>
<dbReference type="GO" id="GO:0016787">
    <property type="term" value="F:hydrolase activity"/>
    <property type="evidence" value="ECO:0007669"/>
    <property type="project" value="InterPro"/>
</dbReference>
<dbReference type="PIRSF" id="PIRSF000887">
    <property type="entry name" value="Pesterase_MJ0037"/>
    <property type="match status" value="1"/>
</dbReference>
<dbReference type="PANTHER" id="PTHR39323">
    <property type="entry name" value="BLR1149 PROTEIN"/>
    <property type="match status" value="1"/>
</dbReference>
<dbReference type="eggNOG" id="COG1407">
    <property type="taxonomic scope" value="Bacteria"/>
</dbReference>
<dbReference type="Proteomes" id="UP000004318">
    <property type="component" value="Unassembled WGS sequence"/>
</dbReference>
<feature type="domain" description="Calcineurin-like phosphoesterase" evidence="1">
    <location>
        <begin position="40"/>
        <end position="134"/>
    </location>
</feature>
<dbReference type="AlphaFoldDB" id="A3TZ24"/>
<dbReference type="RefSeq" id="WP_009807351.1">
    <property type="nucleotide sequence ID" value="NZ_CH724131.1"/>
</dbReference>
<dbReference type="Pfam" id="PF00149">
    <property type="entry name" value="Metallophos"/>
    <property type="match status" value="1"/>
</dbReference>
<proteinExistence type="predicted"/>
<evidence type="ECO:0000313" key="3">
    <source>
        <dbReference type="Proteomes" id="UP000004318"/>
    </source>
</evidence>
<gene>
    <name evidence="2" type="ORF">OB2597_15710</name>
</gene>
<dbReference type="InterPro" id="IPR029052">
    <property type="entry name" value="Metallo-depent_PP-like"/>
</dbReference>
<dbReference type="PANTHER" id="PTHR39323:SF1">
    <property type="entry name" value="BLR1149 PROTEIN"/>
    <property type="match status" value="1"/>
</dbReference>
<comment type="caution">
    <text evidence="2">The sequence shown here is derived from an EMBL/GenBank/DDBJ whole genome shotgun (WGS) entry which is preliminary data.</text>
</comment>
<dbReference type="InterPro" id="IPR026336">
    <property type="entry name" value="PdeM-like"/>
</dbReference>
<sequence length="230" mass="24722">MKQGRGAISERAVAGGHRFGFCGTDLVAVGSGALWWPERRMLVVSDLHLGRSERMARLGGASLPPYESFETLERLEADIAACDPREVVCLGDSFDDSAAVRGLPEAITDWLVRLQAGLSWVWIEGNHDPGPVALGGAHLGEMRAGPLVLRHIAAAGARGEISGHYHPKARIASVSRACFLLDRDRLILPAYGTYTGGLRTSDPALTGLMRPEALAILTGRQARAIPMPRR</sequence>
<evidence type="ECO:0000313" key="2">
    <source>
        <dbReference type="EMBL" id="EAQ02842.1"/>
    </source>
</evidence>
<dbReference type="InterPro" id="IPR004843">
    <property type="entry name" value="Calcineurin-like_PHP"/>
</dbReference>
<keyword evidence="3" id="KW-1185">Reference proteome</keyword>
<organism evidence="2 3">
    <name type="scientific">Pseudooceanicola batsensis (strain ATCC BAA-863 / DSM 15984 / KCTC 12145 / HTCC2597)</name>
    <name type="common">Oceanicola batsensis</name>
    <dbReference type="NCBI Taxonomy" id="252305"/>
    <lineage>
        <taxon>Bacteria</taxon>
        <taxon>Pseudomonadati</taxon>
        <taxon>Pseudomonadota</taxon>
        <taxon>Alphaproteobacteria</taxon>
        <taxon>Rhodobacterales</taxon>
        <taxon>Paracoccaceae</taxon>
        <taxon>Pseudooceanicola</taxon>
    </lineage>
</organism>
<evidence type="ECO:0000259" key="1">
    <source>
        <dbReference type="Pfam" id="PF00149"/>
    </source>
</evidence>
<dbReference type="STRING" id="252305.OB2597_15710"/>
<reference evidence="2 3" key="1">
    <citation type="journal article" date="2010" name="J. Bacteriol.">
        <title>Genome sequences of Oceanicola granulosus HTCC2516(T) and Oceanicola batsensis HTCC2597(TDelta).</title>
        <authorList>
            <person name="Thrash J.C."/>
            <person name="Cho J.C."/>
            <person name="Vergin K.L."/>
            <person name="Giovannoni S.J."/>
        </authorList>
    </citation>
    <scope>NUCLEOTIDE SEQUENCE [LARGE SCALE GENOMIC DNA]</scope>
    <source>
        <strain evidence="3">ATCC BAA-863 / DSM 15984 / KCTC 12145 / HTCC2597</strain>
    </source>
</reference>
<dbReference type="Gene3D" id="3.60.21.10">
    <property type="match status" value="1"/>
</dbReference>